<evidence type="ECO:0000256" key="9">
    <source>
        <dbReference type="HAMAP-Rule" id="MF_01023"/>
    </source>
</evidence>
<dbReference type="GO" id="GO:0000105">
    <property type="term" value="P:L-histidine biosynthetic process"/>
    <property type="evidence" value="ECO:0007669"/>
    <property type="project" value="UniProtKB-UniRule"/>
</dbReference>
<dbReference type="Proteomes" id="UP000199391">
    <property type="component" value="Unassembled WGS sequence"/>
</dbReference>
<comment type="similarity">
    <text evidence="3 9">Belongs to the class-II pyridoxal-phosphate-dependent aminotransferase family. Histidinol-phosphate aminotransferase subfamily.</text>
</comment>
<evidence type="ECO:0000256" key="8">
    <source>
        <dbReference type="ARBA" id="ARBA00047481"/>
    </source>
</evidence>
<dbReference type="InterPro" id="IPR050106">
    <property type="entry name" value="HistidinolP_aminotransfase"/>
</dbReference>
<dbReference type="STRING" id="1035707.SAMN05216552_10482"/>
<dbReference type="AlphaFoldDB" id="A0A1I7M1C6"/>
<keyword evidence="6 9" id="KW-0808">Transferase</keyword>
<dbReference type="PANTHER" id="PTHR43643">
    <property type="entry name" value="HISTIDINOL-PHOSPHATE AMINOTRANSFERASE 2"/>
    <property type="match status" value="1"/>
</dbReference>
<accession>A0A1I7M1C6</accession>
<dbReference type="InterPro" id="IPR005861">
    <property type="entry name" value="HisP_aminotrans"/>
</dbReference>
<name>A0A1I7M1C6_9BURK</name>
<dbReference type="UniPathway" id="UPA00031">
    <property type="reaction ID" value="UER00012"/>
</dbReference>
<comment type="pathway">
    <text evidence="2 9">Amino-acid biosynthesis; L-histidine biosynthesis; L-histidine from 5-phospho-alpha-D-ribose 1-diphosphate: step 7/9.</text>
</comment>
<dbReference type="Gene3D" id="3.40.640.10">
    <property type="entry name" value="Type I PLP-dependent aspartate aminotransferase-like (Major domain)"/>
    <property type="match status" value="1"/>
</dbReference>
<dbReference type="HAMAP" id="MF_01023">
    <property type="entry name" value="HisC_aminotrans_2"/>
    <property type="match status" value="1"/>
</dbReference>
<dbReference type="EMBL" id="FPBO01000048">
    <property type="protein sequence ID" value="SFV15781.1"/>
    <property type="molecule type" value="Genomic_DNA"/>
</dbReference>
<dbReference type="PROSITE" id="PS00599">
    <property type="entry name" value="AA_TRANSFER_CLASS_2"/>
    <property type="match status" value="1"/>
</dbReference>
<dbReference type="InterPro" id="IPR015424">
    <property type="entry name" value="PyrdxlP-dep_Trfase"/>
</dbReference>
<protein>
    <recommendedName>
        <fullName evidence="9">Histidinol-phosphate aminotransferase</fullName>
        <ecNumber evidence="9">2.6.1.9</ecNumber>
    </recommendedName>
    <alternativeName>
        <fullName evidence="9">Imidazole acetol-phosphate transaminase</fullName>
    </alternativeName>
</protein>
<organism evidence="11 12">
    <name type="scientific">Pseudoduganella namucuonensis</name>
    <dbReference type="NCBI Taxonomy" id="1035707"/>
    <lineage>
        <taxon>Bacteria</taxon>
        <taxon>Pseudomonadati</taxon>
        <taxon>Pseudomonadota</taxon>
        <taxon>Betaproteobacteria</taxon>
        <taxon>Burkholderiales</taxon>
        <taxon>Oxalobacteraceae</taxon>
        <taxon>Telluria group</taxon>
        <taxon>Pseudoduganella</taxon>
    </lineage>
</organism>
<dbReference type="InterPro" id="IPR004839">
    <property type="entry name" value="Aminotransferase_I/II_large"/>
</dbReference>
<evidence type="ECO:0000256" key="2">
    <source>
        <dbReference type="ARBA" id="ARBA00005011"/>
    </source>
</evidence>
<comment type="catalytic activity">
    <reaction evidence="8 9">
        <text>L-histidinol phosphate + 2-oxoglutarate = 3-(imidazol-4-yl)-2-oxopropyl phosphate + L-glutamate</text>
        <dbReference type="Rhea" id="RHEA:23744"/>
        <dbReference type="ChEBI" id="CHEBI:16810"/>
        <dbReference type="ChEBI" id="CHEBI:29985"/>
        <dbReference type="ChEBI" id="CHEBI:57766"/>
        <dbReference type="ChEBI" id="CHEBI:57980"/>
        <dbReference type="EC" id="2.6.1.9"/>
    </reaction>
</comment>
<evidence type="ECO:0000256" key="6">
    <source>
        <dbReference type="ARBA" id="ARBA00022679"/>
    </source>
</evidence>
<dbReference type="CDD" id="cd00609">
    <property type="entry name" value="AAT_like"/>
    <property type="match status" value="1"/>
</dbReference>
<keyword evidence="9" id="KW-0028">Amino-acid biosynthesis</keyword>
<dbReference type="EC" id="2.6.1.9" evidence="9"/>
<evidence type="ECO:0000256" key="7">
    <source>
        <dbReference type="ARBA" id="ARBA00022898"/>
    </source>
</evidence>
<sequence>MSNLWSPRIRDLAPYVPGEQPRIANLVKLNSNENPYGPSPAVLAAIQREAGDQLRLYPAPDAAQLREALATYYKVAASEVFVGNSSDEVLAHAFQAFFAQERPLLMPDLTYSFYPVYCRLFGIEYETVPLDHAKGIQASDYDRPCGGVVFANPNAPTGLPLAIAEVERIVRAHPDCVVLVDEAYVDFGGESAIPLVKKYPNLLVVHTFSKSRSLAGLRVGYAIGHPDLISGLMRVKNSFNAFPLGQLAIAGAVASLEDEAYFQEKRALLIASRERLAAQLVELGFDVTPSATNFLFVQHPKIEAGALAAALLERAVLVRHLKQPGAERHLRISIGLPEECEALHTALREILGSAPD</sequence>
<evidence type="ECO:0000256" key="4">
    <source>
        <dbReference type="ARBA" id="ARBA00011738"/>
    </source>
</evidence>
<dbReference type="InterPro" id="IPR015421">
    <property type="entry name" value="PyrdxlP-dep_Trfase_major"/>
</dbReference>
<feature type="modified residue" description="N6-(pyridoxal phosphate)lysine" evidence="9">
    <location>
        <position position="210"/>
    </location>
</feature>
<comment type="cofactor">
    <cofactor evidence="1 9">
        <name>pyridoxal 5'-phosphate</name>
        <dbReference type="ChEBI" id="CHEBI:597326"/>
    </cofactor>
</comment>
<evidence type="ECO:0000256" key="3">
    <source>
        <dbReference type="ARBA" id="ARBA00007970"/>
    </source>
</evidence>
<comment type="subunit">
    <text evidence="4 9">Homodimer.</text>
</comment>
<reference evidence="12" key="1">
    <citation type="submission" date="2016-10" db="EMBL/GenBank/DDBJ databases">
        <authorList>
            <person name="Varghese N."/>
            <person name="Submissions S."/>
        </authorList>
    </citation>
    <scope>NUCLEOTIDE SEQUENCE [LARGE SCALE GENOMIC DNA]</scope>
    <source>
        <strain evidence="12">CGMCC 1.11014</strain>
    </source>
</reference>
<feature type="domain" description="Aminotransferase class I/classII large" evidence="10">
    <location>
        <begin position="25"/>
        <end position="343"/>
    </location>
</feature>
<evidence type="ECO:0000256" key="1">
    <source>
        <dbReference type="ARBA" id="ARBA00001933"/>
    </source>
</evidence>
<proteinExistence type="inferred from homology"/>
<keyword evidence="7 9" id="KW-0663">Pyridoxal phosphate</keyword>
<dbReference type="Gene3D" id="3.90.1150.10">
    <property type="entry name" value="Aspartate Aminotransferase, domain 1"/>
    <property type="match status" value="1"/>
</dbReference>
<dbReference type="SUPFAM" id="SSF53383">
    <property type="entry name" value="PLP-dependent transferases"/>
    <property type="match status" value="1"/>
</dbReference>
<dbReference type="RefSeq" id="WP_093560479.1">
    <property type="nucleotide sequence ID" value="NZ_FPBO01000048.1"/>
</dbReference>
<keyword evidence="9" id="KW-0368">Histidine biosynthesis</keyword>
<keyword evidence="12" id="KW-1185">Reference proteome</keyword>
<evidence type="ECO:0000313" key="12">
    <source>
        <dbReference type="Proteomes" id="UP000199391"/>
    </source>
</evidence>
<dbReference type="PANTHER" id="PTHR43643:SF3">
    <property type="entry name" value="HISTIDINOL-PHOSPHATE AMINOTRANSFERASE"/>
    <property type="match status" value="1"/>
</dbReference>
<dbReference type="InterPro" id="IPR015422">
    <property type="entry name" value="PyrdxlP-dep_Trfase_small"/>
</dbReference>
<dbReference type="GO" id="GO:0004400">
    <property type="term" value="F:histidinol-phosphate transaminase activity"/>
    <property type="evidence" value="ECO:0007669"/>
    <property type="project" value="UniProtKB-UniRule"/>
</dbReference>
<dbReference type="Pfam" id="PF00155">
    <property type="entry name" value="Aminotran_1_2"/>
    <property type="match status" value="1"/>
</dbReference>
<keyword evidence="5 9" id="KW-0032">Aminotransferase</keyword>
<evidence type="ECO:0000256" key="5">
    <source>
        <dbReference type="ARBA" id="ARBA00022576"/>
    </source>
</evidence>
<gene>
    <name evidence="9" type="primary">hisC</name>
    <name evidence="11" type="ORF">SAMN05216552_10482</name>
</gene>
<dbReference type="GO" id="GO:0030170">
    <property type="term" value="F:pyridoxal phosphate binding"/>
    <property type="evidence" value="ECO:0007669"/>
    <property type="project" value="InterPro"/>
</dbReference>
<evidence type="ECO:0000259" key="10">
    <source>
        <dbReference type="Pfam" id="PF00155"/>
    </source>
</evidence>
<dbReference type="NCBIfam" id="TIGR01141">
    <property type="entry name" value="hisC"/>
    <property type="match status" value="1"/>
</dbReference>
<dbReference type="OrthoDB" id="9809616at2"/>
<evidence type="ECO:0000313" key="11">
    <source>
        <dbReference type="EMBL" id="SFV15781.1"/>
    </source>
</evidence>
<dbReference type="InterPro" id="IPR001917">
    <property type="entry name" value="Aminotrans_II_pyridoxalP_BS"/>
</dbReference>